<gene>
    <name evidence="1" type="ORF">F444_20784</name>
</gene>
<name>A0A080Z3F3_PHYNI</name>
<reference evidence="1 2" key="1">
    <citation type="submission" date="2013-11" db="EMBL/GenBank/DDBJ databases">
        <title>The Genome Sequence of Phytophthora parasitica P1976.</title>
        <authorList>
            <consortium name="The Broad Institute Genomics Platform"/>
            <person name="Russ C."/>
            <person name="Tyler B."/>
            <person name="Panabieres F."/>
            <person name="Shan W."/>
            <person name="Tripathy S."/>
            <person name="Grunwald N."/>
            <person name="Machado M."/>
            <person name="Johnson C.S."/>
            <person name="Walker B."/>
            <person name="Young S."/>
            <person name="Zeng Q."/>
            <person name="Gargeya S."/>
            <person name="Fitzgerald M."/>
            <person name="Haas B."/>
            <person name="Abouelleil A."/>
            <person name="Allen A.W."/>
            <person name="Alvarado L."/>
            <person name="Arachchi H.M."/>
            <person name="Berlin A.M."/>
            <person name="Chapman S.B."/>
            <person name="Gainer-Dewar J."/>
            <person name="Goldberg J."/>
            <person name="Griggs A."/>
            <person name="Gujja S."/>
            <person name="Hansen M."/>
            <person name="Howarth C."/>
            <person name="Imamovic A."/>
            <person name="Ireland A."/>
            <person name="Larimer J."/>
            <person name="McCowan C."/>
            <person name="Murphy C."/>
            <person name="Pearson M."/>
            <person name="Poon T.W."/>
            <person name="Priest M."/>
            <person name="Roberts A."/>
            <person name="Saif S."/>
            <person name="Shea T."/>
            <person name="Sisk P."/>
            <person name="Sykes S."/>
            <person name="Wortman J."/>
            <person name="Nusbaum C."/>
            <person name="Birren B."/>
        </authorList>
    </citation>
    <scope>NUCLEOTIDE SEQUENCE [LARGE SCALE GENOMIC DNA]</scope>
    <source>
        <strain evidence="1 2">P1976</strain>
    </source>
</reference>
<comment type="caution">
    <text evidence="1">The sequence shown here is derived from an EMBL/GenBank/DDBJ whole genome shotgun (WGS) entry which is preliminary data.</text>
</comment>
<evidence type="ECO:0000313" key="2">
    <source>
        <dbReference type="Proteomes" id="UP000028582"/>
    </source>
</evidence>
<dbReference type="AlphaFoldDB" id="A0A080Z3F3"/>
<dbReference type="EMBL" id="ANJA01003834">
    <property type="protein sequence ID" value="ETO61164.1"/>
    <property type="molecule type" value="Genomic_DNA"/>
</dbReference>
<protein>
    <submittedName>
        <fullName evidence="1">Uncharacterized protein</fullName>
    </submittedName>
</protein>
<accession>A0A080Z3F3</accession>
<dbReference type="Proteomes" id="UP000028582">
    <property type="component" value="Unassembled WGS sequence"/>
</dbReference>
<proteinExistence type="predicted"/>
<organism evidence="1 2">
    <name type="scientific">Phytophthora nicotianae P1976</name>
    <dbReference type="NCBI Taxonomy" id="1317066"/>
    <lineage>
        <taxon>Eukaryota</taxon>
        <taxon>Sar</taxon>
        <taxon>Stramenopiles</taxon>
        <taxon>Oomycota</taxon>
        <taxon>Peronosporomycetes</taxon>
        <taxon>Peronosporales</taxon>
        <taxon>Peronosporaceae</taxon>
        <taxon>Phytophthora</taxon>
    </lineage>
</organism>
<evidence type="ECO:0000313" key="1">
    <source>
        <dbReference type="EMBL" id="ETO61164.1"/>
    </source>
</evidence>
<sequence>MTTVKFSDNQSLLMLELELLMPDDESRFKLHEFSDTECAAD</sequence>